<protein>
    <recommendedName>
        <fullName evidence="6">Medium/long-chain acyl-CoA thioesterase YigI</fullName>
        <ecNumber evidence="5">3.1.2.20</ecNumber>
    </recommendedName>
</protein>
<organism evidence="9 10">
    <name type="scientific">Cupriavidus oxalaticus</name>
    <dbReference type="NCBI Taxonomy" id="96344"/>
    <lineage>
        <taxon>Bacteria</taxon>
        <taxon>Pseudomonadati</taxon>
        <taxon>Pseudomonadota</taxon>
        <taxon>Betaproteobacteria</taxon>
        <taxon>Burkholderiales</taxon>
        <taxon>Burkholderiaceae</taxon>
        <taxon>Cupriavidus</taxon>
    </lineage>
</organism>
<dbReference type="Pfam" id="PF03061">
    <property type="entry name" value="4HBT"/>
    <property type="match status" value="1"/>
</dbReference>
<dbReference type="KEGG" id="cox:E0W60_11430"/>
<evidence type="ECO:0000256" key="7">
    <source>
        <dbReference type="ARBA" id="ARBA00048062"/>
    </source>
</evidence>
<dbReference type="AlphaFoldDB" id="A0A4P7L874"/>
<evidence type="ECO:0000256" key="4">
    <source>
        <dbReference type="ARBA" id="ARBA00038381"/>
    </source>
</evidence>
<dbReference type="NCBIfam" id="TIGR00369">
    <property type="entry name" value="unchar_dom_1"/>
    <property type="match status" value="1"/>
</dbReference>
<comment type="catalytic activity">
    <reaction evidence="2">
        <text>a fatty acyl-CoA + H2O = a fatty acid + CoA + H(+)</text>
        <dbReference type="Rhea" id="RHEA:16781"/>
        <dbReference type="ChEBI" id="CHEBI:15377"/>
        <dbReference type="ChEBI" id="CHEBI:15378"/>
        <dbReference type="ChEBI" id="CHEBI:28868"/>
        <dbReference type="ChEBI" id="CHEBI:57287"/>
        <dbReference type="ChEBI" id="CHEBI:77636"/>
        <dbReference type="EC" id="3.1.2.20"/>
    </reaction>
</comment>
<evidence type="ECO:0000259" key="8">
    <source>
        <dbReference type="Pfam" id="PF03061"/>
    </source>
</evidence>
<reference evidence="9 10" key="1">
    <citation type="submission" date="2019-03" db="EMBL/GenBank/DDBJ databases">
        <title>Efficiently degradation of phenoxyalkanoic acid herbicides by Cupriavidus oxalaticus strain X32.</title>
        <authorList>
            <person name="Sheng X."/>
        </authorList>
    </citation>
    <scope>NUCLEOTIDE SEQUENCE [LARGE SCALE GENOMIC DNA]</scope>
    <source>
        <strain evidence="9 10">X32</strain>
    </source>
</reference>
<evidence type="ECO:0000256" key="3">
    <source>
        <dbReference type="ARBA" id="ARBA00036002"/>
    </source>
</evidence>
<evidence type="ECO:0000256" key="2">
    <source>
        <dbReference type="ARBA" id="ARBA00035880"/>
    </source>
</evidence>
<dbReference type="EMBL" id="CP038635">
    <property type="protein sequence ID" value="QBY51850.1"/>
    <property type="molecule type" value="Genomic_DNA"/>
</dbReference>
<dbReference type="GO" id="GO:0047617">
    <property type="term" value="F:fatty acyl-CoA hydrolase activity"/>
    <property type="evidence" value="ECO:0007669"/>
    <property type="project" value="UniProtKB-EC"/>
</dbReference>
<dbReference type="STRING" id="1349762.GCA_001592245_03521"/>
<dbReference type="PANTHER" id="PTHR43240:SF20">
    <property type="entry name" value="MEDIUM_LONG-CHAIN ACYL-COA THIOESTERASE YIGI"/>
    <property type="match status" value="1"/>
</dbReference>
<dbReference type="CDD" id="cd03443">
    <property type="entry name" value="PaaI_thioesterase"/>
    <property type="match status" value="1"/>
</dbReference>
<dbReference type="Proteomes" id="UP000295294">
    <property type="component" value="Chromosome 2"/>
</dbReference>
<evidence type="ECO:0000256" key="1">
    <source>
        <dbReference type="ARBA" id="ARBA00022801"/>
    </source>
</evidence>
<proteinExistence type="inferred from homology"/>
<dbReference type="SUPFAM" id="SSF54637">
    <property type="entry name" value="Thioesterase/thiol ester dehydrase-isomerase"/>
    <property type="match status" value="1"/>
</dbReference>
<comment type="catalytic activity">
    <reaction evidence="3">
        <text>a long-chain fatty acyl-CoA + H2O = a long-chain fatty acid + CoA + H(+)</text>
        <dbReference type="Rhea" id="RHEA:67680"/>
        <dbReference type="ChEBI" id="CHEBI:15377"/>
        <dbReference type="ChEBI" id="CHEBI:15378"/>
        <dbReference type="ChEBI" id="CHEBI:57287"/>
        <dbReference type="ChEBI" id="CHEBI:57560"/>
        <dbReference type="ChEBI" id="CHEBI:83139"/>
    </reaction>
</comment>
<accession>A0A4P7L874</accession>
<keyword evidence="1" id="KW-0378">Hydrolase</keyword>
<evidence type="ECO:0000313" key="10">
    <source>
        <dbReference type="Proteomes" id="UP000295294"/>
    </source>
</evidence>
<dbReference type="InterPro" id="IPR006683">
    <property type="entry name" value="Thioestr_dom"/>
</dbReference>
<dbReference type="OrthoDB" id="8525891at2"/>
<comment type="similarity">
    <text evidence="4">Belongs to the YigI thioesterase family.</text>
</comment>
<gene>
    <name evidence="9" type="ORF">E0W60_11430</name>
</gene>
<dbReference type="InterPro" id="IPR003736">
    <property type="entry name" value="PAAI_dom"/>
</dbReference>
<feature type="domain" description="Thioesterase" evidence="8">
    <location>
        <begin position="66"/>
        <end position="138"/>
    </location>
</feature>
<name>A0A4P7L874_9BURK</name>
<dbReference type="RefSeq" id="WP_135704156.1">
    <property type="nucleotide sequence ID" value="NZ_CP038635.1"/>
</dbReference>
<dbReference type="InterPro" id="IPR029069">
    <property type="entry name" value="HotDog_dom_sf"/>
</dbReference>
<comment type="catalytic activity">
    <reaction evidence="7">
        <text>a medium-chain fatty acyl-CoA + H2O = a medium-chain fatty acid + CoA + H(+)</text>
        <dbReference type="Rhea" id="RHEA:68184"/>
        <dbReference type="ChEBI" id="CHEBI:15377"/>
        <dbReference type="ChEBI" id="CHEBI:15378"/>
        <dbReference type="ChEBI" id="CHEBI:57287"/>
        <dbReference type="ChEBI" id="CHEBI:59558"/>
        <dbReference type="ChEBI" id="CHEBI:90546"/>
    </reaction>
</comment>
<evidence type="ECO:0000313" key="9">
    <source>
        <dbReference type="EMBL" id="QBY51850.1"/>
    </source>
</evidence>
<dbReference type="PANTHER" id="PTHR43240">
    <property type="entry name" value="1,4-DIHYDROXY-2-NAPHTHOYL-COA THIOESTERASE 1"/>
    <property type="match status" value="1"/>
</dbReference>
<dbReference type="Gene3D" id="3.10.129.10">
    <property type="entry name" value="Hotdog Thioesterase"/>
    <property type="match status" value="1"/>
</dbReference>
<evidence type="ECO:0000256" key="6">
    <source>
        <dbReference type="ARBA" id="ARBA00040062"/>
    </source>
</evidence>
<dbReference type="EC" id="3.1.2.20" evidence="5"/>
<sequence length="164" mass="17104">MTPANASALAAESAEPDALSAARADAIATSFSRQGLMTSFGATLQRVERGEVEIAMPWSDGVTQQHGFFHGGVVGALADSACGYAALSMVGEGEAGLTAEYKINLLSPAQGERLVAVGRVLKPGRTLIVAQGEVYVEQAAQQGRRKQVATMLMTLCVVKTLDHV</sequence>
<evidence type="ECO:0000256" key="5">
    <source>
        <dbReference type="ARBA" id="ARBA00038894"/>
    </source>
</evidence>